<keyword evidence="3 8" id="KW-0813">Transport</keyword>
<dbReference type="Proteomes" id="UP000433788">
    <property type="component" value="Unassembled WGS sequence"/>
</dbReference>
<evidence type="ECO:0000256" key="3">
    <source>
        <dbReference type="ARBA" id="ARBA00022448"/>
    </source>
</evidence>
<dbReference type="GO" id="GO:0015385">
    <property type="term" value="F:sodium:proton antiporter activity"/>
    <property type="evidence" value="ECO:0007669"/>
    <property type="project" value="TreeGrafter"/>
</dbReference>
<dbReference type="Gene3D" id="1.20.1720.10">
    <property type="entry name" value="Multidrug resistance protein D"/>
    <property type="match status" value="1"/>
</dbReference>
<dbReference type="InterPro" id="IPR011701">
    <property type="entry name" value="MFS"/>
</dbReference>
<evidence type="ECO:0000256" key="5">
    <source>
        <dbReference type="ARBA" id="ARBA00022692"/>
    </source>
</evidence>
<comment type="similarity">
    <text evidence="2 8">Belongs to the major facilitator superfamily. Bcr/CmlA family.</text>
</comment>
<comment type="subcellular location">
    <subcellularLocation>
        <location evidence="8">Cell inner membrane</location>
        <topology evidence="8">Multi-pass membrane protein</topology>
    </subcellularLocation>
    <subcellularLocation>
        <location evidence="1">Cell membrane</location>
        <topology evidence="1">Multi-pass membrane protein</topology>
    </subcellularLocation>
</comment>
<evidence type="ECO:0000256" key="4">
    <source>
        <dbReference type="ARBA" id="ARBA00022475"/>
    </source>
</evidence>
<dbReference type="CDD" id="cd17320">
    <property type="entry name" value="MFS_MdfA_MDR_like"/>
    <property type="match status" value="1"/>
</dbReference>
<name>A0A6N7QN62_9GAMM</name>
<keyword evidence="7 8" id="KW-0472">Membrane</keyword>
<sequence length="394" mass="41703">MPNSDIRLKKTMIVILGVITAFAPLSIDLYLPALPQLSNELGISSMLAQQSLSLFFVGLATGQLFYGPLADRYGRRAPLTAGILLYLSATVVCALAPNIETLLIGRLLQGFGAAAGPVIARAIVRDIYSGRRAAQVMSFVILVMAAAPLVAPILGGWITTLLGWRANFWVLGAFGVMCLLLVMYSIPETHPQHARPISALRYLFSGYLPVITDTASLPLLGAGGMAFAALFAYVAGSPFVYTEVFGVSETAFGYFFGLNVIGLVLGNLLNSQLVMHYGARRLMQFGISILATGSICMLILVLNGVTSQWIITPFLFISLGTVGVIAANTVSSLLNRHPQNAGAASALFGVSQFGLGALSALIIGLLPFEPLLAMAVVMTGSGLLAVFSMLQLKR</sequence>
<dbReference type="RefSeq" id="WP_153719012.1">
    <property type="nucleotide sequence ID" value="NZ_WJPP01000002.1"/>
</dbReference>
<dbReference type="FunFam" id="1.20.1720.10:FF:000005">
    <property type="entry name" value="Bcr/CflA family efflux transporter"/>
    <property type="match status" value="1"/>
</dbReference>
<feature type="transmembrane region" description="Helical" evidence="8">
    <location>
        <begin position="77"/>
        <end position="97"/>
    </location>
</feature>
<feature type="transmembrane region" description="Helical" evidence="8">
    <location>
        <begin position="103"/>
        <end position="124"/>
    </location>
</feature>
<evidence type="ECO:0000256" key="7">
    <source>
        <dbReference type="ARBA" id="ARBA00023136"/>
    </source>
</evidence>
<evidence type="ECO:0000256" key="8">
    <source>
        <dbReference type="RuleBase" id="RU365088"/>
    </source>
</evidence>
<feature type="transmembrane region" description="Helical" evidence="8">
    <location>
        <begin position="12"/>
        <end position="31"/>
    </location>
</feature>
<feature type="transmembrane region" description="Helical" evidence="8">
    <location>
        <begin position="166"/>
        <end position="186"/>
    </location>
</feature>
<dbReference type="InterPro" id="IPR036259">
    <property type="entry name" value="MFS_trans_sf"/>
</dbReference>
<reference evidence="9 10" key="1">
    <citation type="submission" date="2019-11" db="EMBL/GenBank/DDBJ databases">
        <authorList>
            <person name="Zhang X.Y."/>
        </authorList>
    </citation>
    <scope>NUCLEOTIDE SEQUENCE [LARGE SCALE GENOMIC DNA]</scope>
    <source>
        <strain evidence="9 10">C176</strain>
    </source>
</reference>
<gene>
    <name evidence="9" type="ORF">GH984_04530</name>
</gene>
<dbReference type="PANTHER" id="PTHR23502">
    <property type="entry name" value="MAJOR FACILITATOR SUPERFAMILY"/>
    <property type="match status" value="1"/>
</dbReference>
<organism evidence="9 10">
    <name type="scientific">Spiribacter salilacus</name>
    <dbReference type="NCBI Taxonomy" id="2664894"/>
    <lineage>
        <taxon>Bacteria</taxon>
        <taxon>Pseudomonadati</taxon>
        <taxon>Pseudomonadota</taxon>
        <taxon>Gammaproteobacteria</taxon>
        <taxon>Chromatiales</taxon>
        <taxon>Ectothiorhodospiraceae</taxon>
        <taxon>Spiribacter</taxon>
    </lineage>
</organism>
<feature type="transmembrane region" description="Helical" evidence="8">
    <location>
        <begin position="207"/>
        <end position="231"/>
    </location>
</feature>
<comment type="caution">
    <text evidence="9">The sequence shown here is derived from an EMBL/GenBank/DDBJ whole genome shotgun (WGS) entry which is preliminary data.</text>
</comment>
<feature type="transmembrane region" description="Helical" evidence="8">
    <location>
        <begin position="136"/>
        <end position="160"/>
    </location>
</feature>
<keyword evidence="10" id="KW-1185">Reference proteome</keyword>
<dbReference type="Pfam" id="PF07690">
    <property type="entry name" value="MFS_1"/>
    <property type="match status" value="1"/>
</dbReference>
<dbReference type="EMBL" id="WJPP01000002">
    <property type="protein sequence ID" value="MRH77965.1"/>
    <property type="molecule type" value="Genomic_DNA"/>
</dbReference>
<evidence type="ECO:0000313" key="9">
    <source>
        <dbReference type="EMBL" id="MRH77965.1"/>
    </source>
</evidence>
<evidence type="ECO:0000256" key="2">
    <source>
        <dbReference type="ARBA" id="ARBA00006236"/>
    </source>
</evidence>
<dbReference type="GO" id="GO:1990961">
    <property type="term" value="P:xenobiotic detoxification by transmembrane export across the plasma membrane"/>
    <property type="evidence" value="ECO:0007669"/>
    <property type="project" value="InterPro"/>
</dbReference>
<keyword evidence="4" id="KW-1003">Cell membrane</keyword>
<dbReference type="NCBIfam" id="NF008314">
    <property type="entry name" value="PRK11102.1"/>
    <property type="match status" value="1"/>
</dbReference>
<keyword evidence="8" id="KW-0997">Cell inner membrane</keyword>
<dbReference type="NCBIfam" id="TIGR00710">
    <property type="entry name" value="efflux_Bcr_CflA"/>
    <property type="match status" value="1"/>
</dbReference>
<evidence type="ECO:0000256" key="6">
    <source>
        <dbReference type="ARBA" id="ARBA00022989"/>
    </source>
</evidence>
<feature type="transmembrane region" description="Helical" evidence="8">
    <location>
        <begin position="314"/>
        <end position="334"/>
    </location>
</feature>
<dbReference type="PRINTS" id="PR01036">
    <property type="entry name" value="TCRTETB"/>
</dbReference>
<dbReference type="InterPro" id="IPR004812">
    <property type="entry name" value="Efflux_drug-R_Bcr/CmlA"/>
</dbReference>
<dbReference type="GO" id="GO:0005886">
    <property type="term" value="C:plasma membrane"/>
    <property type="evidence" value="ECO:0007669"/>
    <property type="project" value="UniProtKB-SubCell"/>
</dbReference>
<feature type="transmembrane region" description="Helical" evidence="8">
    <location>
        <begin position="251"/>
        <end position="270"/>
    </location>
</feature>
<evidence type="ECO:0000256" key="1">
    <source>
        <dbReference type="ARBA" id="ARBA00004651"/>
    </source>
</evidence>
<dbReference type="GO" id="GO:0042910">
    <property type="term" value="F:xenobiotic transmembrane transporter activity"/>
    <property type="evidence" value="ECO:0007669"/>
    <property type="project" value="InterPro"/>
</dbReference>
<proteinExistence type="inferred from homology"/>
<feature type="transmembrane region" description="Helical" evidence="8">
    <location>
        <begin position="51"/>
        <end position="70"/>
    </location>
</feature>
<keyword evidence="6 8" id="KW-1133">Transmembrane helix</keyword>
<keyword evidence="5 8" id="KW-0812">Transmembrane</keyword>
<dbReference type="PANTHER" id="PTHR23502:SF132">
    <property type="entry name" value="POLYAMINE TRANSPORTER 2-RELATED"/>
    <property type="match status" value="1"/>
</dbReference>
<accession>A0A6N7QN62</accession>
<feature type="transmembrane region" description="Helical" evidence="8">
    <location>
        <begin position="372"/>
        <end position="392"/>
    </location>
</feature>
<protein>
    <recommendedName>
        <fullName evidence="8">Bcr/CflA family efflux transporter</fullName>
    </recommendedName>
</protein>
<evidence type="ECO:0000313" key="10">
    <source>
        <dbReference type="Proteomes" id="UP000433788"/>
    </source>
</evidence>
<dbReference type="AlphaFoldDB" id="A0A6N7QN62"/>
<feature type="transmembrane region" description="Helical" evidence="8">
    <location>
        <begin position="346"/>
        <end position="366"/>
    </location>
</feature>
<dbReference type="SUPFAM" id="SSF103473">
    <property type="entry name" value="MFS general substrate transporter"/>
    <property type="match status" value="1"/>
</dbReference>
<feature type="transmembrane region" description="Helical" evidence="8">
    <location>
        <begin position="282"/>
        <end position="302"/>
    </location>
</feature>